<feature type="compositionally biased region" description="Pro residues" evidence="1">
    <location>
        <begin position="26"/>
        <end position="36"/>
    </location>
</feature>
<dbReference type="InterPro" id="IPR029058">
    <property type="entry name" value="AB_hydrolase_fold"/>
</dbReference>
<dbReference type="AlphaFoldDB" id="A0ABD5RWR6"/>
<reference evidence="2 3" key="1">
    <citation type="journal article" date="2019" name="Int. J. Syst. Evol. Microbiol.">
        <title>The Global Catalogue of Microorganisms (GCM) 10K type strain sequencing project: providing services to taxonomists for standard genome sequencing and annotation.</title>
        <authorList>
            <consortium name="The Broad Institute Genomics Platform"/>
            <consortium name="The Broad Institute Genome Sequencing Center for Infectious Disease"/>
            <person name="Wu L."/>
            <person name="Ma J."/>
        </authorList>
    </citation>
    <scope>NUCLEOTIDE SEQUENCE [LARGE SCALE GENOMIC DNA]</scope>
    <source>
        <strain evidence="2 3">NBRC 111368</strain>
    </source>
</reference>
<evidence type="ECO:0000313" key="2">
    <source>
        <dbReference type="EMBL" id="MFC6723706.1"/>
    </source>
</evidence>
<gene>
    <name evidence="2" type="ORF">ACFQE1_04770</name>
</gene>
<protein>
    <submittedName>
        <fullName evidence="2">Alpha/beta fold hydrolase</fullName>
    </submittedName>
</protein>
<keyword evidence="2" id="KW-0378">Hydrolase</keyword>
<proteinExistence type="predicted"/>
<name>A0ABD5RWR6_9EURY</name>
<dbReference type="Gene3D" id="3.40.50.1820">
    <property type="entry name" value="alpha/beta hydrolase"/>
    <property type="match status" value="1"/>
</dbReference>
<dbReference type="Proteomes" id="UP001596328">
    <property type="component" value="Unassembled WGS sequence"/>
</dbReference>
<sequence length="185" mass="20265">MPNRANPPASPRRTRRSRSGATPILRPVPPTGPLPPRGRLLFANLRLLGRLDRFVRYTTLNRLQTRIGERLAPGVAGDGATTQRLMEDAPTIPHAEFRKIADSVARFPASDLDLSRVDAPVLVTYGEHVPAVLRVAHERLAEQLADAEVTVVVVPDAGHASNVDNPAFFTDAVRAFARRVFDIVD</sequence>
<evidence type="ECO:0000256" key="1">
    <source>
        <dbReference type="SAM" id="MobiDB-lite"/>
    </source>
</evidence>
<comment type="caution">
    <text evidence="2">The sequence shown here is derived from an EMBL/GenBank/DDBJ whole genome shotgun (WGS) entry which is preliminary data.</text>
</comment>
<dbReference type="SUPFAM" id="SSF53474">
    <property type="entry name" value="alpha/beta-Hydrolases"/>
    <property type="match status" value="1"/>
</dbReference>
<dbReference type="EMBL" id="JBHSWU010000038">
    <property type="protein sequence ID" value="MFC6723706.1"/>
    <property type="molecule type" value="Genomic_DNA"/>
</dbReference>
<evidence type="ECO:0000313" key="3">
    <source>
        <dbReference type="Proteomes" id="UP001596328"/>
    </source>
</evidence>
<accession>A0ABD5RWR6</accession>
<organism evidence="2 3">
    <name type="scientific">Halobium palmae</name>
    <dbReference type="NCBI Taxonomy" id="1776492"/>
    <lineage>
        <taxon>Archaea</taxon>
        <taxon>Methanobacteriati</taxon>
        <taxon>Methanobacteriota</taxon>
        <taxon>Stenosarchaea group</taxon>
        <taxon>Halobacteria</taxon>
        <taxon>Halobacteriales</taxon>
        <taxon>Haloferacaceae</taxon>
        <taxon>Halobium</taxon>
    </lineage>
</organism>
<keyword evidence="3" id="KW-1185">Reference proteome</keyword>
<feature type="region of interest" description="Disordered" evidence="1">
    <location>
        <begin position="1"/>
        <end position="36"/>
    </location>
</feature>
<dbReference type="GO" id="GO:0016787">
    <property type="term" value="F:hydrolase activity"/>
    <property type="evidence" value="ECO:0007669"/>
    <property type="project" value="UniProtKB-KW"/>
</dbReference>